<feature type="domain" description="Erythromycin biosynthesis protein CIII-like C-terminal" evidence="1">
    <location>
        <begin position="235"/>
        <end position="376"/>
    </location>
</feature>
<protein>
    <submittedName>
        <fullName evidence="2">UDP:flavonoid glycosyltransferase YjiC (YdhE family)</fullName>
    </submittedName>
</protein>
<dbReference type="Gene3D" id="3.40.50.2000">
    <property type="entry name" value="Glycogen Phosphorylase B"/>
    <property type="match status" value="2"/>
</dbReference>
<dbReference type="AlphaFoldDB" id="A0A7Y9EHG4"/>
<evidence type="ECO:0000259" key="1">
    <source>
        <dbReference type="Pfam" id="PF06722"/>
    </source>
</evidence>
<dbReference type="EMBL" id="JACCBA010000001">
    <property type="protein sequence ID" value="NYD47774.1"/>
    <property type="molecule type" value="Genomic_DNA"/>
</dbReference>
<dbReference type="Proteomes" id="UP000529783">
    <property type="component" value="Unassembled WGS sequence"/>
</dbReference>
<comment type="caution">
    <text evidence="2">The sequence shown here is derived from an EMBL/GenBank/DDBJ whole genome shotgun (WGS) entry which is preliminary data.</text>
</comment>
<dbReference type="RefSeq" id="WP_179844805.1">
    <property type="nucleotide sequence ID" value="NZ_JACCBA010000001.1"/>
</dbReference>
<keyword evidence="3" id="KW-1185">Reference proteome</keyword>
<dbReference type="GO" id="GO:0017000">
    <property type="term" value="P:antibiotic biosynthetic process"/>
    <property type="evidence" value="ECO:0007669"/>
    <property type="project" value="UniProtKB-ARBA"/>
</dbReference>
<organism evidence="2 3">
    <name type="scientific">Actinomadura luteofluorescens</name>
    <dbReference type="NCBI Taxonomy" id="46163"/>
    <lineage>
        <taxon>Bacteria</taxon>
        <taxon>Bacillati</taxon>
        <taxon>Actinomycetota</taxon>
        <taxon>Actinomycetes</taxon>
        <taxon>Streptosporangiales</taxon>
        <taxon>Thermomonosporaceae</taxon>
        <taxon>Actinomadura</taxon>
    </lineage>
</organism>
<proteinExistence type="predicted"/>
<reference evidence="2 3" key="1">
    <citation type="submission" date="2020-07" db="EMBL/GenBank/DDBJ databases">
        <title>Sequencing the genomes of 1000 actinobacteria strains.</title>
        <authorList>
            <person name="Klenk H.-P."/>
        </authorList>
    </citation>
    <scope>NUCLEOTIDE SEQUENCE [LARGE SCALE GENOMIC DNA]</scope>
    <source>
        <strain evidence="2 3">DSM 40398</strain>
    </source>
</reference>
<sequence>MARWLLLTWDGAGNQGPMTGLARHLKARGHEVTVAGYRWQRHRFSEAGFGFRPLPRADAGYPAAPPPEGWLPALVDAVWACSAHVEDVSGLLADGAYDGVVADCLMFGALAALEASPTPAAVLVHSAPGALCPPGGPMDQMLLPVVNAVRGQAGQPPIGRLWDAWAPFLPLCTTIRDLDPFADEAPPSFDFIGPVPDEQPPSDLRLPWPADDARPLVVAGFSTGPAWDQTSRIQRTLDALADGRHRVLVTSAMTDVAGLRVPGDAVVLPWVPHAEVLPHAAAVVTHAGHGTVTAALAHGVPIIALPNPAADQPALARRTVELGAGIALDGESARPEEIAAAVRAVIEDPSYRAAATALAGRLRAAPGPAYAAERLERHARASGRGGAASRA</sequence>
<accession>A0A7Y9EHG4</accession>
<evidence type="ECO:0000313" key="2">
    <source>
        <dbReference type="EMBL" id="NYD47774.1"/>
    </source>
</evidence>
<keyword evidence="2" id="KW-0808">Transferase</keyword>
<dbReference type="InterPro" id="IPR002213">
    <property type="entry name" value="UDP_glucos_trans"/>
</dbReference>
<gene>
    <name evidence="2" type="ORF">BJY14_003757</name>
</gene>
<dbReference type="SUPFAM" id="SSF53756">
    <property type="entry name" value="UDP-Glycosyltransferase/glycogen phosphorylase"/>
    <property type="match status" value="1"/>
</dbReference>
<dbReference type="CDD" id="cd03784">
    <property type="entry name" value="GT1_Gtf-like"/>
    <property type="match status" value="1"/>
</dbReference>
<dbReference type="InterPro" id="IPR050426">
    <property type="entry name" value="Glycosyltransferase_28"/>
</dbReference>
<dbReference type="PANTHER" id="PTHR48050:SF13">
    <property type="entry name" value="STEROL 3-BETA-GLUCOSYLTRANSFERASE UGT80A2"/>
    <property type="match status" value="1"/>
</dbReference>
<dbReference type="PANTHER" id="PTHR48050">
    <property type="entry name" value="STEROL 3-BETA-GLUCOSYLTRANSFERASE"/>
    <property type="match status" value="1"/>
</dbReference>
<dbReference type="Pfam" id="PF06722">
    <property type="entry name" value="EryCIII-like_C"/>
    <property type="match status" value="1"/>
</dbReference>
<evidence type="ECO:0000313" key="3">
    <source>
        <dbReference type="Proteomes" id="UP000529783"/>
    </source>
</evidence>
<dbReference type="InterPro" id="IPR010610">
    <property type="entry name" value="EryCIII-like_C"/>
</dbReference>
<name>A0A7Y9EHG4_9ACTN</name>
<dbReference type="GO" id="GO:0008194">
    <property type="term" value="F:UDP-glycosyltransferase activity"/>
    <property type="evidence" value="ECO:0007669"/>
    <property type="project" value="InterPro"/>
</dbReference>
<dbReference type="GO" id="GO:0016758">
    <property type="term" value="F:hexosyltransferase activity"/>
    <property type="evidence" value="ECO:0007669"/>
    <property type="project" value="UniProtKB-ARBA"/>
</dbReference>